<accession>A0A1V3X4C1</accession>
<proteinExistence type="predicted"/>
<evidence type="ECO:0008006" key="4">
    <source>
        <dbReference type="Google" id="ProtNLM"/>
    </source>
</evidence>
<name>A0A1V3X4C1_MYCKA</name>
<dbReference type="AlphaFoldDB" id="A0A1V3X4C1"/>
<dbReference type="Proteomes" id="UP000189229">
    <property type="component" value="Unassembled WGS sequence"/>
</dbReference>
<dbReference type="EMBL" id="MVBM01000004">
    <property type="protein sequence ID" value="OOK73676.1"/>
    <property type="molecule type" value="Genomic_DNA"/>
</dbReference>
<evidence type="ECO:0000256" key="1">
    <source>
        <dbReference type="SAM" id="MobiDB-lite"/>
    </source>
</evidence>
<evidence type="ECO:0000313" key="3">
    <source>
        <dbReference type="Proteomes" id="UP000189229"/>
    </source>
</evidence>
<reference evidence="2 3" key="1">
    <citation type="submission" date="2017-02" db="EMBL/GenBank/DDBJ databases">
        <title>Complete genome sequences of Mycobacterium kansasii strains isolated from rhesus macaques.</title>
        <authorList>
            <person name="Panda A."/>
            <person name="Nagaraj S."/>
            <person name="Zhao X."/>
            <person name="Tettelin H."/>
            <person name="Detolla L.J."/>
        </authorList>
    </citation>
    <scope>NUCLEOTIDE SEQUENCE [LARGE SCALE GENOMIC DNA]</scope>
    <source>
        <strain evidence="2 3">11-3813</strain>
    </source>
</reference>
<sequence>MTALPGSLTSPLSTPITGIDAILTQLGFSLTPSSLAVPPWVVGPTGLLATLFGNSTNIWNSVTNYPYFALGSVNSLIAWGGGLLPGARRQIPRLVERWRRREPWVVPGVPRRPVLARPGPSAGCRSHRPGWPSRPQK</sequence>
<evidence type="ECO:0000313" key="2">
    <source>
        <dbReference type="EMBL" id="OOK73676.1"/>
    </source>
</evidence>
<feature type="region of interest" description="Disordered" evidence="1">
    <location>
        <begin position="110"/>
        <end position="137"/>
    </location>
</feature>
<comment type="caution">
    <text evidence="2">The sequence shown here is derived from an EMBL/GenBank/DDBJ whole genome shotgun (WGS) entry which is preliminary data.</text>
</comment>
<protein>
    <recommendedName>
        <fullName evidence="4">PPE family protein</fullName>
    </recommendedName>
</protein>
<organism evidence="2 3">
    <name type="scientific">Mycobacterium kansasii</name>
    <dbReference type="NCBI Taxonomy" id="1768"/>
    <lineage>
        <taxon>Bacteria</taxon>
        <taxon>Bacillati</taxon>
        <taxon>Actinomycetota</taxon>
        <taxon>Actinomycetes</taxon>
        <taxon>Mycobacteriales</taxon>
        <taxon>Mycobacteriaceae</taxon>
        <taxon>Mycobacterium</taxon>
    </lineage>
</organism>
<feature type="compositionally biased region" description="Low complexity" evidence="1">
    <location>
        <begin position="110"/>
        <end position="120"/>
    </location>
</feature>
<gene>
    <name evidence="2" type="ORF">BZL30_5060</name>
</gene>